<evidence type="ECO:0000256" key="1">
    <source>
        <dbReference type="SAM" id="MobiDB-lite"/>
    </source>
</evidence>
<evidence type="ECO:0008006" key="4">
    <source>
        <dbReference type="Google" id="ProtNLM"/>
    </source>
</evidence>
<keyword evidence="3" id="KW-1185">Reference proteome</keyword>
<comment type="caution">
    <text evidence="2">The sequence shown here is derived from an EMBL/GenBank/DDBJ whole genome shotgun (WGS) entry which is preliminary data.</text>
</comment>
<feature type="region of interest" description="Disordered" evidence="1">
    <location>
        <begin position="1"/>
        <end position="28"/>
    </location>
</feature>
<organism evidence="2 3">
    <name type="scientific">Chytriomyces confervae</name>
    <dbReference type="NCBI Taxonomy" id="246404"/>
    <lineage>
        <taxon>Eukaryota</taxon>
        <taxon>Fungi</taxon>
        <taxon>Fungi incertae sedis</taxon>
        <taxon>Chytridiomycota</taxon>
        <taxon>Chytridiomycota incertae sedis</taxon>
        <taxon>Chytridiomycetes</taxon>
        <taxon>Chytridiales</taxon>
        <taxon>Chytriomycetaceae</taxon>
        <taxon>Chytriomyces</taxon>
    </lineage>
</organism>
<protein>
    <recommendedName>
        <fullName evidence="4">Thioredoxin domain-containing protein</fullName>
    </recommendedName>
</protein>
<sequence>MLEPTHDAHDHHGHKHASGQPCCAPQEIHPEPEATELDEDALFEELEKDDDHLLADMRERRMAELRAEMMQAQEEASSSFGSYENILSEKEVLLITTSTDKCVVHFYHKEFRRCQIMDRHLGTLARKHGKTRFLKIDVEVCPFLVEKLQIKVLPCVIPFINGVSVDRLVGFEELGESDAFQTAILEKRLVETKVLSMGEFETAAVRKTIFGFAEKKNDDDDEDSDY</sequence>
<dbReference type="SUPFAM" id="SSF52833">
    <property type="entry name" value="Thioredoxin-like"/>
    <property type="match status" value="1"/>
</dbReference>
<name>A0A507FLK0_9FUNG</name>
<reference evidence="2 3" key="1">
    <citation type="journal article" date="2019" name="Sci. Rep.">
        <title>Comparative genomics of chytrid fungi reveal insights into the obligate biotrophic and pathogenic lifestyle of Synchytrium endobioticum.</title>
        <authorList>
            <person name="van de Vossenberg B.T.L.H."/>
            <person name="Warris S."/>
            <person name="Nguyen H.D.T."/>
            <person name="van Gent-Pelzer M.P.E."/>
            <person name="Joly D.L."/>
            <person name="van de Geest H.C."/>
            <person name="Bonants P.J.M."/>
            <person name="Smith D.S."/>
            <person name="Levesque C.A."/>
            <person name="van der Lee T.A.J."/>
        </authorList>
    </citation>
    <scope>NUCLEOTIDE SEQUENCE [LARGE SCALE GENOMIC DNA]</scope>
    <source>
        <strain evidence="2 3">CBS 675.73</strain>
    </source>
</reference>
<dbReference type="Proteomes" id="UP000320333">
    <property type="component" value="Unassembled WGS sequence"/>
</dbReference>
<dbReference type="AlphaFoldDB" id="A0A507FLK0"/>
<dbReference type="CDD" id="cd02989">
    <property type="entry name" value="Phd_like_TxnDC9"/>
    <property type="match status" value="1"/>
</dbReference>
<dbReference type="EMBL" id="QEAP01000051">
    <property type="protein sequence ID" value="TPX76308.1"/>
    <property type="molecule type" value="Genomic_DNA"/>
</dbReference>
<evidence type="ECO:0000313" key="3">
    <source>
        <dbReference type="Proteomes" id="UP000320333"/>
    </source>
</evidence>
<dbReference type="PANTHER" id="PTHR21148">
    <property type="entry name" value="THIOREDOXIN DOMAIN-CONTAINING PROTEIN 9"/>
    <property type="match status" value="1"/>
</dbReference>
<proteinExistence type="predicted"/>
<dbReference type="InterPro" id="IPR036249">
    <property type="entry name" value="Thioredoxin-like_sf"/>
</dbReference>
<gene>
    <name evidence="2" type="ORF">CcCBS67573_g02445</name>
</gene>
<accession>A0A507FLK0</accession>
<dbReference type="STRING" id="246404.A0A507FLK0"/>
<evidence type="ECO:0000313" key="2">
    <source>
        <dbReference type="EMBL" id="TPX76308.1"/>
    </source>
</evidence>
<dbReference type="OrthoDB" id="10257948at2759"/>
<feature type="compositionally biased region" description="Basic and acidic residues" evidence="1">
    <location>
        <begin position="1"/>
        <end position="10"/>
    </location>
</feature>
<dbReference type="Gene3D" id="3.40.30.10">
    <property type="entry name" value="Glutaredoxin"/>
    <property type="match status" value="1"/>
</dbReference>